<dbReference type="Pfam" id="PF06722">
    <property type="entry name" value="EryCIII-like_C"/>
    <property type="match status" value="1"/>
</dbReference>
<evidence type="ECO:0000313" key="5">
    <source>
        <dbReference type="Proteomes" id="UP000036987"/>
    </source>
</evidence>
<proteinExistence type="predicted"/>
<evidence type="ECO:0000259" key="2">
    <source>
        <dbReference type="Pfam" id="PF03033"/>
    </source>
</evidence>
<dbReference type="GO" id="GO:0005975">
    <property type="term" value="P:carbohydrate metabolic process"/>
    <property type="evidence" value="ECO:0007669"/>
    <property type="project" value="InterPro"/>
</dbReference>
<accession>A0A0K9PP03</accession>
<feature type="domain" description="Erythromycin biosynthesis protein CIII-like C-terminal" evidence="3">
    <location>
        <begin position="472"/>
        <end position="563"/>
    </location>
</feature>
<dbReference type="InterPro" id="IPR050426">
    <property type="entry name" value="Glycosyltransferase_28"/>
</dbReference>
<organism evidence="4 5">
    <name type="scientific">Zostera marina</name>
    <name type="common">Eelgrass</name>
    <dbReference type="NCBI Taxonomy" id="29655"/>
    <lineage>
        <taxon>Eukaryota</taxon>
        <taxon>Viridiplantae</taxon>
        <taxon>Streptophyta</taxon>
        <taxon>Embryophyta</taxon>
        <taxon>Tracheophyta</taxon>
        <taxon>Spermatophyta</taxon>
        <taxon>Magnoliopsida</taxon>
        <taxon>Liliopsida</taxon>
        <taxon>Zosteraceae</taxon>
        <taxon>Zostera</taxon>
    </lineage>
</organism>
<evidence type="ECO:0000259" key="3">
    <source>
        <dbReference type="Pfam" id="PF06722"/>
    </source>
</evidence>
<dbReference type="InterPro" id="IPR010610">
    <property type="entry name" value="EryCIII-like_C"/>
</dbReference>
<dbReference type="OMA" id="LHHFPMR"/>
<dbReference type="OrthoDB" id="5835829at2759"/>
<dbReference type="PANTHER" id="PTHR48050">
    <property type="entry name" value="STEROL 3-BETA-GLUCOSYLTRANSFERASE"/>
    <property type="match status" value="1"/>
</dbReference>
<dbReference type="FunFam" id="3.40.50.2000:FF:000009">
    <property type="entry name" value="Sterol 3-beta-glucosyltransferase UGT80A2"/>
    <property type="match status" value="1"/>
</dbReference>
<dbReference type="GO" id="GO:0016906">
    <property type="term" value="F:sterol 3-beta-glucosyltransferase activity"/>
    <property type="evidence" value="ECO:0007669"/>
    <property type="project" value="UniProtKB-ARBA"/>
</dbReference>
<keyword evidence="1 4" id="KW-0808">Transferase</keyword>
<dbReference type="Pfam" id="PF03033">
    <property type="entry name" value="Glyco_transf_28"/>
    <property type="match status" value="1"/>
</dbReference>
<reference evidence="5" key="1">
    <citation type="journal article" date="2016" name="Nature">
        <title>The genome of the seagrass Zostera marina reveals angiosperm adaptation to the sea.</title>
        <authorList>
            <person name="Olsen J.L."/>
            <person name="Rouze P."/>
            <person name="Verhelst B."/>
            <person name="Lin Y.-C."/>
            <person name="Bayer T."/>
            <person name="Collen J."/>
            <person name="Dattolo E."/>
            <person name="De Paoli E."/>
            <person name="Dittami S."/>
            <person name="Maumus F."/>
            <person name="Michel G."/>
            <person name="Kersting A."/>
            <person name="Lauritano C."/>
            <person name="Lohaus R."/>
            <person name="Toepel M."/>
            <person name="Tonon T."/>
            <person name="Vanneste K."/>
            <person name="Amirebrahimi M."/>
            <person name="Brakel J."/>
            <person name="Bostroem C."/>
            <person name="Chovatia M."/>
            <person name="Grimwood J."/>
            <person name="Jenkins J.W."/>
            <person name="Jueterbock A."/>
            <person name="Mraz A."/>
            <person name="Stam W.T."/>
            <person name="Tice H."/>
            <person name="Bornberg-Bauer E."/>
            <person name="Green P.J."/>
            <person name="Pearson G.A."/>
            <person name="Procaccini G."/>
            <person name="Duarte C.M."/>
            <person name="Schmutz J."/>
            <person name="Reusch T.B.H."/>
            <person name="Van de Peer Y."/>
        </authorList>
    </citation>
    <scope>NUCLEOTIDE SEQUENCE [LARGE SCALE GENOMIC DNA]</scope>
    <source>
        <strain evidence="5">cv. Finnish</strain>
    </source>
</reference>
<keyword evidence="5" id="KW-1185">Reference proteome</keyword>
<gene>
    <name evidence="4" type="ORF">ZOSMA_196G00230</name>
</gene>
<dbReference type="InterPro" id="IPR004276">
    <property type="entry name" value="GlycoTrans_28_N"/>
</dbReference>
<dbReference type="PANTHER" id="PTHR48050:SF16">
    <property type="entry name" value="STEROL 3-BETA-GLUCOSYLTRANSFERASE UGT80B1"/>
    <property type="match status" value="1"/>
</dbReference>
<dbReference type="SUPFAM" id="SSF53756">
    <property type="entry name" value="UDP-Glycosyltransferase/glycogen phosphorylase"/>
    <property type="match status" value="1"/>
</dbReference>
<evidence type="ECO:0000256" key="1">
    <source>
        <dbReference type="ARBA" id="ARBA00022679"/>
    </source>
</evidence>
<evidence type="ECO:0000313" key="4">
    <source>
        <dbReference type="EMBL" id="KMZ70674.1"/>
    </source>
</evidence>
<dbReference type="Gene3D" id="3.40.50.2000">
    <property type="entry name" value="Glycogen Phosphorylase B"/>
    <property type="match status" value="2"/>
</dbReference>
<name>A0A0K9PP03_ZOSMR</name>
<dbReference type="CDD" id="cd03784">
    <property type="entry name" value="GT1_Gtf-like"/>
    <property type="match status" value="1"/>
</dbReference>
<dbReference type="InterPro" id="IPR002213">
    <property type="entry name" value="UDP_glucos_trans"/>
</dbReference>
<protein>
    <submittedName>
        <fullName evidence="4">Glycosyltransferase, family GT1</fullName>
    </submittedName>
</protein>
<dbReference type="AlphaFoldDB" id="A0A0K9PP03"/>
<dbReference type="EMBL" id="LFYR01000718">
    <property type="protein sequence ID" value="KMZ70674.1"/>
    <property type="molecule type" value="Genomic_DNA"/>
</dbReference>
<feature type="domain" description="Glycosyltransferase family 28 N-terminal" evidence="2">
    <location>
        <begin position="178"/>
        <end position="321"/>
    </location>
</feature>
<dbReference type="STRING" id="29655.A0A0K9PP03"/>
<comment type="caution">
    <text evidence="4">The sequence shown here is derived from an EMBL/GenBank/DDBJ whole genome shotgun (WGS) entry which is preliminary data.</text>
</comment>
<sequence>MLEFCMDVREDVSNGWDMTISDGKGNLSVMEDASEDPFHETMEVGAVRYSSDLGISAKTDIDVGSSSHLNVEHCQTTIVRSSSTNQLLDGSKMTSLRGKTKKRGTSRHDMKFDRLSDHDKKIIIENLVKINRDGSMEVDVSHAPIASELLELDDADASPVSINNSSFECNEAIPKLKVAMLVVGTRGDVQPFLAIAKRLQEFGHHVRLATHINFRNFVKSADVEFYPLGGDPRILASYMAKTRGFLLSGPSEINMQRKQVRAIMESLLPACTEPDLDSGTSFRAQVIIANPPAYGHVHVAEALGVPLHIFFTMPWTPTHEFSHPLVRVPQSVGYKFSYIAFDLIIWWGIRGFINNFRRRKLGLPSIAYFSTYHGSISHLPTGYMWSPHLVPKPNDWGSLVDVVGYCFLNLGTKYQPPKEFQDWLQKGPKPIYIGFGSMPLEDAKKTTAVILEALKQTGQKGVIGRGWGDLGTLFEVPEDVFLLDDCPHDWLFPQCSAVIHHGGAGTTATGLIAGCPTTVVPFFGDQYFWGDRIYERGVGPAPIPISQLTTERLSNAIEYMLDPEVKLRVMELAKQIGNEDGIAAAVNSFHHHLPPEMPLPHVTFSEDDECPNPLQSMFLTMGKWCCLPWLSCT</sequence>
<dbReference type="Proteomes" id="UP000036987">
    <property type="component" value="Unassembled WGS sequence"/>
</dbReference>